<dbReference type="InterPro" id="IPR036770">
    <property type="entry name" value="Ankyrin_rpt-contain_sf"/>
</dbReference>
<proteinExistence type="predicted"/>
<reference evidence="1" key="1">
    <citation type="submission" date="2018-10" db="EMBL/GenBank/DDBJ databases">
        <title>Hidden diversity of soil giant viruses.</title>
        <authorList>
            <person name="Schulz F."/>
            <person name="Alteio L."/>
            <person name="Goudeau D."/>
            <person name="Ryan E.M."/>
            <person name="Malmstrom R.R."/>
            <person name="Blanchard J."/>
            <person name="Woyke T."/>
        </authorList>
    </citation>
    <scope>NUCLEOTIDE SEQUENCE</scope>
    <source>
        <strain evidence="1">HYV1</strain>
    </source>
</reference>
<dbReference type="EMBL" id="MK072394">
    <property type="protein sequence ID" value="AYV83855.1"/>
    <property type="molecule type" value="Genomic_DNA"/>
</dbReference>
<accession>A0A3G5A9E9</accession>
<gene>
    <name evidence="1" type="ORF">Hyperionvirus12_52</name>
</gene>
<protein>
    <recommendedName>
        <fullName evidence="2">Ankyrin repeat protein</fullName>
    </recommendedName>
</protein>
<evidence type="ECO:0008006" key="2">
    <source>
        <dbReference type="Google" id="ProtNLM"/>
    </source>
</evidence>
<organism evidence="1">
    <name type="scientific">Hyperionvirus sp</name>
    <dbReference type="NCBI Taxonomy" id="2487770"/>
    <lineage>
        <taxon>Viruses</taxon>
        <taxon>Varidnaviria</taxon>
        <taxon>Bamfordvirae</taxon>
        <taxon>Nucleocytoviricota</taxon>
        <taxon>Megaviricetes</taxon>
        <taxon>Imitervirales</taxon>
        <taxon>Mimiviridae</taxon>
        <taxon>Klosneuvirinae</taxon>
    </lineage>
</organism>
<dbReference type="Gene3D" id="1.25.40.20">
    <property type="entry name" value="Ankyrin repeat-containing domain"/>
    <property type="match status" value="1"/>
</dbReference>
<dbReference type="SUPFAM" id="SSF48403">
    <property type="entry name" value="Ankyrin repeat"/>
    <property type="match status" value="1"/>
</dbReference>
<sequence length="351" mass="40965">MVDFAWGGVEIEDHLCSQEVLDEWFLFCCEHGSLRLVKELVEYPENKLRKRGKIVSWMFRRFYYSINVGEMASKGFSGSIRGGKIEIAKWLYSVWAAYIVIVPEDFTLLCERGDIDGVKWFYSIVRESIGVLDLLSDGFVSACKFGHLDVAKWICGLGKIDIYTDDIGNSAFAFSCEKGHLGVALWVYSHGRIDVSRDEDGDDLFVECCKRGSLNAGKWLYSLGFFDIHSEGDTIFKYCSGNKENDRLEWLLAVSQFDNKLVNRYAKFYDNHIISILYHQGYYSENKTMEKKLKSYKKKRIRYYKSLMYVCGRFVVWYNDVCDRRYKYDGVGFREAELEFNRLRLGERPIF</sequence>
<evidence type="ECO:0000313" key="1">
    <source>
        <dbReference type="EMBL" id="AYV83855.1"/>
    </source>
</evidence>
<name>A0A3G5A9E9_9VIRU</name>